<evidence type="ECO:0000256" key="4">
    <source>
        <dbReference type="ARBA" id="ARBA00022801"/>
    </source>
</evidence>
<keyword evidence="4" id="KW-0378">Hydrolase</keyword>
<organism evidence="5 6">
    <name type="scientific">Wenzhouxiangella limi</name>
    <dbReference type="NCBI Taxonomy" id="2707351"/>
    <lineage>
        <taxon>Bacteria</taxon>
        <taxon>Pseudomonadati</taxon>
        <taxon>Pseudomonadota</taxon>
        <taxon>Gammaproteobacteria</taxon>
        <taxon>Chromatiales</taxon>
        <taxon>Wenzhouxiangellaceae</taxon>
        <taxon>Wenzhouxiangella</taxon>
    </lineage>
</organism>
<dbReference type="Pfam" id="PF01750">
    <property type="entry name" value="HycI"/>
    <property type="match status" value="1"/>
</dbReference>
<dbReference type="Gene3D" id="3.40.50.1450">
    <property type="entry name" value="HybD-like"/>
    <property type="match status" value="1"/>
</dbReference>
<proteinExistence type="inferred from homology"/>
<sequence>MTLTTPIGAAADSGAAAIQAEKSIDTLVIGIGNNLMTDDGAGVHVIERLQAAGLPRHVELVDGGTLGFTLLESVECARRLIVVDAAQLGAEPGTVQVFENDRMDAYLSNCRRSSVHEVNLMDVMSAAKFRGTMPKNYAMVGIQPAEVDWGAEPTEAVARGIDQATEIIVDMVTEECAA</sequence>
<name>A0A845UYX8_9GAMM</name>
<dbReference type="PANTHER" id="PTHR30302:SF1">
    <property type="entry name" value="HYDROGENASE 2 MATURATION PROTEASE"/>
    <property type="match status" value="1"/>
</dbReference>
<evidence type="ECO:0000256" key="2">
    <source>
        <dbReference type="ARBA" id="ARBA00022670"/>
    </source>
</evidence>
<protein>
    <submittedName>
        <fullName evidence="5">Hydrogenase maturation protease</fullName>
    </submittedName>
</protein>
<dbReference type="GO" id="GO:0004190">
    <property type="term" value="F:aspartic-type endopeptidase activity"/>
    <property type="evidence" value="ECO:0007669"/>
    <property type="project" value="UniProtKB-KW"/>
</dbReference>
<accession>A0A845UYX8</accession>
<dbReference type="EMBL" id="JAAGSC010000040">
    <property type="protein sequence ID" value="NDY95704.1"/>
    <property type="molecule type" value="Genomic_DNA"/>
</dbReference>
<dbReference type="GO" id="GO:0008047">
    <property type="term" value="F:enzyme activator activity"/>
    <property type="evidence" value="ECO:0007669"/>
    <property type="project" value="InterPro"/>
</dbReference>
<dbReference type="NCBIfam" id="TIGR00072">
    <property type="entry name" value="hydrog_prot"/>
    <property type="match status" value="1"/>
</dbReference>
<dbReference type="PRINTS" id="PR00446">
    <property type="entry name" value="HYDRGNUPTAKE"/>
</dbReference>
<dbReference type="GO" id="GO:0016485">
    <property type="term" value="P:protein processing"/>
    <property type="evidence" value="ECO:0007669"/>
    <property type="project" value="TreeGrafter"/>
</dbReference>
<keyword evidence="6" id="KW-1185">Reference proteome</keyword>
<dbReference type="AlphaFoldDB" id="A0A845UYX8"/>
<dbReference type="InterPro" id="IPR000671">
    <property type="entry name" value="Peptidase_A31"/>
</dbReference>
<evidence type="ECO:0000313" key="6">
    <source>
        <dbReference type="Proteomes" id="UP000484885"/>
    </source>
</evidence>
<keyword evidence="3" id="KW-0064">Aspartyl protease</keyword>
<comment type="caution">
    <text evidence="5">The sequence shown here is derived from an EMBL/GenBank/DDBJ whole genome shotgun (WGS) entry which is preliminary data.</text>
</comment>
<gene>
    <name evidence="5" type="ORF">G3I74_08195</name>
</gene>
<keyword evidence="2 5" id="KW-0645">Protease</keyword>
<dbReference type="PANTHER" id="PTHR30302">
    <property type="entry name" value="HYDROGENASE 1 MATURATION PROTEASE"/>
    <property type="match status" value="1"/>
</dbReference>
<evidence type="ECO:0000256" key="1">
    <source>
        <dbReference type="ARBA" id="ARBA00006814"/>
    </source>
</evidence>
<dbReference type="InterPro" id="IPR023430">
    <property type="entry name" value="Pept_HybD-like_dom_sf"/>
</dbReference>
<dbReference type="SUPFAM" id="SSF53163">
    <property type="entry name" value="HybD-like"/>
    <property type="match status" value="1"/>
</dbReference>
<reference evidence="5 6" key="1">
    <citation type="submission" date="2020-02" db="EMBL/GenBank/DDBJ databases">
        <authorList>
            <person name="Zhang X.-Y."/>
        </authorList>
    </citation>
    <scope>NUCLEOTIDE SEQUENCE [LARGE SCALE GENOMIC DNA]</scope>
    <source>
        <strain evidence="5 6">C33</strain>
    </source>
</reference>
<dbReference type="RefSeq" id="WP_164211095.1">
    <property type="nucleotide sequence ID" value="NZ_JAAGSC010000040.1"/>
</dbReference>
<evidence type="ECO:0000313" key="5">
    <source>
        <dbReference type="EMBL" id="NDY95704.1"/>
    </source>
</evidence>
<dbReference type="CDD" id="cd06062">
    <property type="entry name" value="H2MP_MemB-H2up"/>
    <property type="match status" value="1"/>
</dbReference>
<dbReference type="Proteomes" id="UP000484885">
    <property type="component" value="Unassembled WGS sequence"/>
</dbReference>
<comment type="similarity">
    <text evidence="1">Belongs to the peptidase A31 family.</text>
</comment>
<evidence type="ECO:0000256" key="3">
    <source>
        <dbReference type="ARBA" id="ARBA00022750"/>
    </source>
</evidence>